<name>A0ABT3DCW5_9BACI</name>
<keyword evidence="3" id="KW-1185">Reference proteome</keyword>
<feature type="region of interest" description="Disordered" evidence="1">
    <location>
        <begin position="29"/>
        <end position="111"/>
    </location>
</feature>
<reference evidence="2 3" key="1">
    <citation type="submission" date="2022-10" db="EMBL/GenBank/DDBJ databases">
        <title>Draft genome assembly of moderately radiation resistant bacterium Metabacillus halosaccharovorans.</title>
        <authorList>
            <person name="Pal S."/>
            <person name="Gopinathan A."/>
        </authorList>
    </citation>
    <scope>NUCLEOTIDE SEQUENCE [LARGE SCALE GENOMIC DNA]</scope>
    <source>
        <strain evidence="2 3">VITHBRA001</strain>
    </source>
</reference>
<feature type="compositionally biased region" description="Polar residues" evidence="1">
    <location>
        <begin position="74"/>
        <end position="83"/>
    </location>
</feature>
<feature type="compositionally biased region" description="Basic and acidic residues" evidence="1">
    <location>
        <begin position="85"/>
        <end position="108"/>
    </location>
</feature>
<dbReference type="RefSeq" id="WP_264141789.1">
    <property type="nucleotide sequence ID" value="NZ_JAOYEY010000024.1"/>
</dbReference>
<evidence type="ECO:0000313" key="2">
    <source>
        <dbReference type="EMBL" id="MCV9884900.1"/>
    </source>
</evidence>
<organism evidence="2 3">
    <name type="scientific">Metabacillus halosaccharovorans</name>
    <dbReference type="NCBI Taxonomy" id="930124"/>
    <lineage>
        <taxon>Bacteria</taxon>
        <taxon>Bacillati</taxon>
        <taxon>Bacillota</taxon>
        <taxon>Bacilli</taxon>
        <taxon>Bacillales</taxon>
        <taxon>Bacillaceae</taxon>
        <taxon>Metabacillus</taxon>
    </lineage>
</organism>
<protein>
    <submittedName>
        <fullName evidence="2">Uncharacterized protein</fullName>
    </submittedName>
</protein>
<dbReference type="EMBL" id="JAOYEY010000024">
    <property type="protein sequence ID" value="MCV9884900.1"/>
    <property type="molecule type" value="Genomic_DNA"/>
</dbReference>
<accession>A0ABT3DCW5</accession>
<gene>
    <name evidence="2" type="ORF">OIH86_04485</name>
</gene>
<proteinExistence type="predicted"/>
<sequence length="164" mass="19077">MDITDIISNPIVWAFLVWLFSRLFTNKSNKEEDKQKVPNQPKTRQEPRQNPRPTARPVPKPVMTTVESKKRNNGSKPPLQTVQEAYEKMKQRSSEKEIEVRVVKEQPKPKSTIPQERTLSVNRNVRQNHLVIDQNKAAQGVIWSEILGPPRAKNPHYTKTRRHS</sequence>
<evidence type="ECO:0000256" key="1">
    <source>
        <dbReference type="SAM" id="MobiDB-lite"/>
    </source>
</evidence>
<evidence type="ECO:0000313" key="3">
    <source>
        <dbReference type="Proteomes" id="UP001526147"/>
    </source>
</evidence>
<dbReference type="Proteomes" id="UP001526147">
    <property type="component" value="Unassembled WGS sequence"/>
</dbReference>
<comment type="caution">
    <text evidence="2">The sequence shown here is derived from an EMBL/GenBank/DDBJ whole genome shotgun (WGS) entry which is preliminary data.</text>
</comment>